<name>A0A381XI56_9ZZZZ</name>
<evidence type="ECO:0000256" key="1">
    <source>
        <dbReference type="SAM" id="Phobius"/>
    </source>
</evidence>
<accession>A0A381XI56</accession>
<keyword evidence="1" id="KW-0812">Transmembrane</keyword>
<protein>
    <submittedName>
        <fullName evidence="2">Uncharacterized protein</fullName>
    </submittedName>
</protein>
<sequence>MSDPIREERKYIGKFVILYLLIFTMLSFLLYREFKKDIH</sequence>
<dbReference type="AlphaFoldDB" id="A0A381XI56"/>
<organism evidence="2">
    <name type="scientific">marine metagenome</name>
    <dbReference type="NCBI Taxonomy" id="408172"/>
    <lineage>
        <taxon>unclassified sequences</taxon>
        <taxon>metagenomes</taxon>
        <taxon>ecological metagenomes</taxon>
    </lineage>
</organism>
<keyword evidence="1" id="KW-1133">Transmembrane helix</keyword>
<proteinExistence type="predicted"/>
<feature type="transmembrane region" description="Helical" evidence="1">
    <location>
        <begin position="12"/>
        <end position="31"/>
    </location>
</feature>
<evidence type="ECO:0000313" key="2">
    <source>
        <dbReference type="EMBL" id="SVA64202.1"/>
    </source>
</evidence>
<gene>
    <name evidence="2" type="ORF">METZ01_LOCUS117056</name>
</gene>
<reference evidence="2" key="1">
    <citation type="submission" date="2018-05" db="EMBL/GenBank/DDBJ databases">
        <authorList>
            <person name="Lanie J.A."/>
            <person name="Ng W.-L."/>
            <person name="Kazmierczak K.M."/>
            <person name="Andrzejewski T.M."/>
            <person name="Davidsen T.M."/>
            <person name="Wayne K.J."/>
            <person name="Tettelin H."/>
            <person name="Glass J.I."/>
            <person name="Rusch D."/>
            <person name="Podicherti R."/>
            <person name="Tsui H.-C.T."/>
            <person name="Winkler M.E."/>
        </authorList>
    </citation>
    <scope>NUCLEOTIDE SEQUENCE</scope>
</reference>
<dbReference type="EMBL" id="UINC01015208">
    <property type="protein sequence ID" value="SVA64202.1"/>
    <property type="molecule type" value="Genomic_DNA"/>
</dbReference>
<keyword evidence="1" id="KW-0472">Membrane</keyword>